<dbReference type="AlphaFoldDB" id="L8JCB2"/>
<reference evidence="1 2" key="1">
    <citation type="submission" date="2012-12" db="EMBL/GenBank/DDBJ databases">
        <title>Genome Assembly of Photobacterium sp. AK15.</title>
        <authorList>
            <person name="Khatri I."/>
            <person name="Vaidya B."/>
            <person name="Srinivas T.N.R."/>
            <person name="Subramanian S."/>
            <person name="Pinnaka A."/>
        </authorList>
    </citation>
    <scope>NUCLEOTIDE SEQUENCE [LARGE SCALE GENOMIC DNA]</scope>
    <source>
        <strain evidence="1 2">AK15</strain>
    </source>
</reference>
<keyword evidence="2" id="KW-1185">Reference proteome</keyword>
<dbReference type="Proteomes" id="UP000011134">
    <property type="component" value="Unassembled WGS sequence"/>
</dbReference>
<dbReference type="EMBL" id="AMZO01000021">
    <property type="protein sequence ID" value="ELR65037.1"/>
    <property type="molecule type" value="Genomic_DNA"/>
</dbReference>
<name>L8JCB2_9GAMM</name>
<dbReference type="RefSeq" id="WP_007467317.1">
    <property type="nucleotide sequence ID" value="NZ_AMZO01000021.1"/>
</dbReference>
<protein>
    <submittedName>
        <fullName evidence="1">Uncharacterized protein</fullName>
    </submittedName>
</protein>
<evidence type="ECO:0000313" key="1">
    <source>
        <dbReference type="EMBL" id="ELR65037.1"/>
    </source>
</evidence>
<proteinExistence type="predicted"/>
<dbReference type="OrthoDB" id="6058140at2"/>
<organism evidence="1 2">
    <name type="scientific">Photobacterium marinum</name>
    <dbReference type="NCBI Taxonomy" id="1056511"/>
    <lineage>
        <taxon>Bacteria</taxon>
        <taxon>Pseudomonadati</taxon>
        <taxon>Pseudomonadota</taxon>
        <taxon>Gammaproteobacteria</taxon>
        <taxon>Vibrionales</taxon>
        <taxon>Vibrionaceae</taxon>
        <taxon>Photobacterium</taxon>
    </lineage>
</organism>
<comment type="caution">
    <text evidence="1">The sequence shown here is derived from an EMBL/GenBank/DDBJ whole genome shotgun (WGS) entry which is preliminary data.</text>
</comment>
<evidence type="ECO:0000313" key="2">
    <source>
        <dbReference type="Proteomes" id="UP000011134"/>
    </source>
</evidence>
<dbReference type="PATRIC" id="fig|1056511.3.peg.3204"/>
<accession>L8JCB2</accession>
<sequence>MIRSDRLLYEIAPDGFGGRNCEPWEQWRAKAQEMLPHFPEEVLKEWVYRHWKGVLSNWGWLDFQAMTFTKQSWGTEDIISKIKTPHDDVVNLFARRMNNTIFQRSWLVQNMQTNGTWPVAPIVLHYERDLHATNGRVLQAPFNLLEGHHRLGYFKNLAEQGGYLKEQHDIWLVKIPLH</sequence>
<gene>
    <name evidence="1" type="ORF">C942_02131</name>
</gene>